<evidence type="ECO:0000313" key="1">
    <source>
        <dbReference type="EMBL" id="KAK4442830.1"/>
    </source>
</evidence>
<keyword evidence="2" id="KW-1185">Reference proteome</keyword>
<reference evidence="1" key="1">
    <citation type="journal article" date="2023" name="Mol. Phylogenet. Evol.">
        <title>Genome-scale phylogeny and comparative genomics of the fungal order Sordariales.</title>
        <authorList>
            <person name="Hensen N."/>
            <person name="Bonometti L."/>
            <person name="Westerberg I."/>
            <person name="Brannstrom I.O."/>
            <person name="Guillou S."/>
            <person name="Cros-Aarteil S."/>
            <person name="Calhoun S."/>
            <person name="Haridas S."/>
            <person name="Kuo A."/>
            <person name="Mondo S."/>
            <person name="Pangilinan J."/>
            <person name="Riley R."/>
            <person name="LaButti K."/>
            <person name="Andreopoulos B."/>
            <person name="Lipzen A."/>
            <person name="Chen C."/>
            <person name="Yan M."/>
            <person name="Daum C."/>
            <person name="Ng V."/>
            <person name="Clum A."/>
            <person name="Steindorff A."/>
            <person name="Ohm R.A."/>
            <person name="Martin F."/>
            <person name="Silar P."/>
            <person name="Natvig D.O."/>
            <person name="Lalanne C."/>
            <person name="Gautier V."/>
            <person name="Ament-Velasquez S.L."/>
            <person name="Kruys A."/>
            <person name="Hutchinson M.I."/>
            <person name="Powell A.J."/>
            <person name="Barry K."/>
            <person name="Miller A.N."/>
            <person name="Grigoriev I.V."/>
            <person name="Debuchy R."/>
            <person name="Gladieux P."/>
            <person name="Hiltunen Thoren M."/>
            <person name="Johannesson H."/>
        </authorList>
    </citation>
    <scope>NUCLEOTIDE SEQUENCE</scope>
    <source>
        <strain evidence="1">PSN243</strain>
    </source>
</reference>
<name>A0AAV9G469_9PEZI</name>
<gene>
    <name evidence="1" type="ORF">QBC34DRAFT_223738</name>
</gene>
<comment type="caution">
    <text evidence="1">The sequence shown here is derived from an EMBL/GenBank/DDBJ whole genome shotgun (WGS) entry which is preliminary data.</text>
</comment>
<proteinExistence type="predicted"/>
<evidence type="ECO:0008006" key="3">
    <source>
        <dbReference type="Google" id="ProtNLM"/>
    </source>
</evidence>
<dbReference type="Proteomes" id="UP001321760">
    <property type="component" value="Unassembled WGS sequence"/>
</dbReference>
<sequence length="605" mass="68559">MDSHSTPRRLNILDLPDDVLFDIFDCLGTVPSVAQFYWEPEDHDVFKAMQNMRLVCRRFCARASRLLVPELRVNISPESIQCAHKLTQNPDIAAGIRAVRVSLAYRPAEIAYSPTRFRNMHMKVMRSIESSCSYYTEFMHEMPEDELEGDEVEICKAMDTYTEMTWAWMEWEGPGRNNRGRWFNSGASDEQKERYVEFQTNLCQCYEEYRRKHEEQKQLLETGSFVSSLAKSLSRIPSPPALRFSDAPEKDADAYSWRERLTVFANDPTTFRQVLTSAQTWRIIEDHKSLDDTAATHGFPVLDDILATEASWEAPIEIPTVKLLWKLPIALYKAGVQLTKLSVDLLPLFSNFSSLVPRAQSKIEDESLAGWSTLATAVQSVRKVSIDAGSHLGRREEHMSSQDQEYLNNYLTALLSSPNLEDICINFYGFKLNTGRRGDRRCTSDMLNPAGSVFSTARYPNVKRLSLFALRFTEQHLLGLLDGIGDKIEDLDLNTVGVSEGGGWTKPLDVLRDKVMRASRYSGSECEVDLTTLSGGGFDLMPQRSWHLDLGEAPGPDWGKEPFCHIAVDYVLGKQEVNPVAELERSRPGYTLSIHDVDPLPVGSW</sequence>
<reference evidence="1" key="2">
    <citation type="submission" date="2023-05" db="EMBL/GenBank/DDBJ databases">
        <authorList>
            <consortium name="Lawrence Berkeley National Laboratory"/>
            <person name="Steindorff A."/>
            <person name="Hensen N."/>
            <person name="Bonometti L."/>
            <person name="Westerberg I."/>
            <person name="Brannstrom I.O."/>
            <person name="Guillou S."/>
            <person name="Cros-Aarteil S."/>
            <person name="Calhoun S."/>
            <person name="Haridas S."/>
            <person name="Kuo A."/>
            <person name="Mondo S."/>
            <person name="Pangilinan J."/>
            <person name="Riley R."/>
            <person name="Labutti K."/>
            <person name="Andreopoulos B."/>
            <person name="Lipzen A."/>
            <person name="Chen C."/>
            <person name="Yanf M."/>
            <person name="Daum C."/>
            <person name="Ng V."/>
            <person name="Clum A."/>
            <person name="Ohm R."/>
            <person name="Martin F."/>
            <person name="Silar P."/>
            <person name="Natvig D."/>
            <person name="Lalanne C."/>
            <person name="Gautier V."/>
            <person name="Ament-Velasquez S.L."/>
            <person name="Kruys A."/>
            <person name="Hutchinson M.I."/>
            <person name="Powell A.J."/>
            <person name="Barry K."/>
            <person name="Miller A.N."/>
            <person name="Grigoriev I.V."/>
            <person name="Debuchy R."/>
            <person name="Gladieux P."/>
            <person name="Thoren M.H."/>
            <person name="Johannesson H."/>
        </authorList>
    </citation>
    <scope>NUCLEOTIDE SEQUENCE</scope>
    <source>
        <strain evidence="1">PSN243</strain>
    </source>
</reference>
<accession>A0AAV9G469</accession>
<protein>
    <recommendedName>
        <fullName evidence="3">F-box domain-containing protein</fullName>
    </recommendedName>
</protein>
<dbReference type="EMBL" id="MU866006">
    <property type="protein sequence ID" value="KAK4442830.1"/>
    <property type="molecule type" value="Genomic_DNA"/>
</dbReference>
<organism evidence="1 2">
    <name type="scientific">Podospora aff. communis PSN243</name>
    <dbReference type="NCBI Taxonomy" id="3040156"/>
    <lineage>
        <taxon>Eukaryota</taxon>
        <taxon>Fungi</taxon>
        <taxon>Dikarya</taxon>
        <taxon>Ascomycota</taxon>
        <taxon>Pezizomycotina</taxon>
        <taxon>Sordariomycetes</taxon>
        <taxon>Sordariomycetidae</taxon>
        <taxon>Sordariales</taxon>
        <taxon>Podosporaceae</taxon>
        <taxon>Podospora</taxon>
    </lineage>
</organism>
<evidence type="ECO:0000313" key="2">
    <source>
        <dbReference type="Proteomes" id="UP001321760"/>
    </source>
</evidence>
<dbReference type="AlphaFoldDB" id="A0AAV9G469"/>